<protein>
    <submittedName>
        <fullName evidence="1">Uncharacterized protein</fullName>
    </submittedName>
</protein>
<name>A0A9E7N1F6_9CAUD</name>
<gene>
    <name evidence="1" type="ORF">GURKE_00900</name>
</gene>
<keyword evidence="2" id="KW-1185">Reference proteome</keyword>
<organism evidence="1 2">
    <name type="scientific">Brevundimonas phage vB_BpoS-Gurke</name>
    <dbReference type="NCBI Taxonomy" id="2948599"/>
    <lineage>
        <taxon>Viruses</taxon>
        <taxon>Duplodnaviria</taxon>
        <taxon>Heunggongvirae</taxon>
        <taxon>Uroviricota</taxon>
        <taxon>Caudoviricetes</taxon>
        <taxon>Jeanschmidtviridae</taxon>
        <taxon>Kikimoravirus</taxon>
        <taxon>Kikimoravirus gurke</taxon>
    </lineage>
</organism>
<dbReference type="EMBL" id="ON529850">
    <property type="protein sequence ID" value="UTC28121.1"/>
    <property type="molecule type" value="Genomic_DNA"/>
</dbReference>
<evidence type="ECO:0000313" key="2">
    <source>
        <dbReference type="Proteomes" id="UP001055634"/>
    </source>
</evidence>
<evidence type="ECO:0000313" key="1">
    <source>
        <dbReference type="EMBL" id="UTC28121.1"/>
    </source>
</evidence>
<sequence>MDDLLSKLKAVGEALAESDDPQDQAQSASFLWWWGELDTAWEKTQEYLRDPQAVLVNIMRGGIAKLSPNAIASLYRGAEGQAVIDAIWRESANHEDLVDDLAIRLCAASGTDPLQETWHTTGPGEMEPYGPAWVHYRPQAIDLMRGIVSPATAVSNPDELN</sequence>
<accession>A0A9E7N1F6</accession>
<reference evidence="1" key="1">
    <citation type="submission" date="2022-04" db="EMBL/GenBank/DDBJ databases">
        <authorList>
            <person name="Friedrich I."/>
            <person name="Schneider D."/>
            <person name="Poehlein A."/>
            <person name="Hertel R."/>
            <person name="Daniel R."/>
        </authorList>
    </citation>
    <scope>NUCLEOTIDE SEQUENCE</scope>
</reference>
<dbReference type="Proteomes" id="UP001055634">
    <property type="component" value="Segment"/>
</dbReference>
<proteinExistence type="predicted"/>